<organism evidence="2 3">
    <name type="scientific">Mortierella isabellina</name>
    <name type="common">Filamentous fungus</name>
    <name type="synonym">Umbelopsis isabellina</name>
    <dbReference type="NCBI Taxonomy" id="91625"/>
    <lineage>
        <taxon>Eukaryota</taxon>
        <taxon>Fungi</taxon>
        <taxon>Fungi incertae sedis</taxon>
        <taxon>Mucoromycota</taxon>
        <taxon>Mucoromycotina</taxon>
        <taxon>Umbelopsidomycetes</taxon>
        <taxon>Umbelopsidales</taxon>
        <taxon>Umbelopsidaceae</taxon>
        <taxon>Umbelopsis</taxon>
    </lineage>
</organism>
<feature type="region of interest" description="Disordered" evidence="1">
    <location>
        <begin position="32"/>
        <end position="58"/>
    </location>
</feature>
<gene>
    <name evidence="2" type="ORF">INT43_002277</name>
</gene>
<sequence length="93" mass="10599">MALLNQLNSKLHRFISEMYPPTRANSYYSAVSQVNTSDDEDDGSSEQSGLLDMQNKFTTPLTRHRRSVCSVDTLQTIDEETDTVNQKLLDKQE</sequence>
<reference evidence="2" key="1">
    <citation type="submission" date="2020-12" db="EMBL/GenBank/DDBJ databases">
        <title>Metabolic potential, ecology and presence of endohyphal bacteria is reflected in genomic diversity of Mucoromycotina.</title>
        <authorList>
            <person name="Muszewska A."/>
            <person name="Okrasinska A."/>
            <person name="Steczkiewicz K."/>
            <person name="Drgas O."/>
            <person name="Orlowska M."/>
            <person name="Perlinska-Lenart U."/>
            <person name="Aleksandrzak-Piekarczyk T."/>
            <person name="Szatraj K."/>
            <person name="Zielenkiewicz U."/>
            <person name="Pilsyk S."/>
            <person name="Malc E."/>
            <person name="Mieczkowski P."/>
            <person name="Kruszewska J.S."/>
            <person name="Biernat P."/>
            <person name="Pawlowska J."/>
        </authorList>
    </citation>
    <scope>NUCLEOTIDE SEQUENCE</scope>
    <source>
        <strain evidence="2">WA0000067209</strain>
    </source>
</reference>
<proteinExistence type="predicted"/>
<name>A0A8H7UJV6_MORIS</name>
<accession>A0A8H7UJV6</accession>
<dbReference type="EMBL" id="JAEPQZ010000001">
    <property type="protein sequence ID" value="KAG2185840.1"/>
    <property type="molecule type" value="Genomic_DNA"/>
</dbReference>
<evidence type="ECO:0000256" key="1">
    <source>
        <dbReference type="SAM" id="MobiDB-lite"/>
    </source>
</evidence>
<dbReference type="Proteomes" id="UP000654370">
    <property type="component" value="Unassembled WGS sequence"/>
</dbReference>
<keyword evidence="3" id="KW-1185">Reference proteome</keyword>
<evidence type="ECO:0000313" key="3">
    <source>
        <dbReference type="Proteomes" id="UP000654370"/>
    </source>
</evidence>
<protein>
    <submittedName>
        <fullName evidence="2">Uncharacterized protein</fullName>
    </submittedName>
</protein>
<dbReference type="AlphaFoldDB" id="A0A8H7UJV6"/>
<comment type="caution">
    <text evidence="2">The sequence shown here is derived from an EMBL/GenBank/DDBJ whole genome shotgun (WGS) entry which is preliminary data.</text>
</comment>
<evidence type="ECO:0000313" key="2">
    <source>
        <dbReference type="EMBL" id="KAG2185840.1"/>
    </source>
</evidence>
<dbReference type="OrthoDB" id="2396244at2759"/>